<feature type="compositionally biased region" description="Low complexity" evidence="1">
    <location>
        <begin position="85"/>
        <end position="96"/>
    </location>
</feature>
<dbReference type="Proteomes" id="UP000000763">
    <property type="component" value="Chromosome 7"/>
</dbReference>
<proteinExistence type="predicted"/>
<dbReference type="EMBL" id="AP005830">
    <property type="protein sequence ID" value="BAD31745.1"/>
    <property type="molecule type" value="Genomic_DNA"/>
</dbReference>
<evidence type="ECO:0000313" key="2">
    <source>
        <dbReference type="EMBL" id="BAD31745.1"/>
    </source>
</evidence>
<gene>
    <name evidence="2" type="primary">B1120F06.124</name>
</gene>
<name>Q69LN5_ORYSJ</name>
<evidence type="ECO:0000313" key="3">
    <source>
        <dbReference type="Proteomes" id="UP000000763"/>
    </source>
</evidence>
<feature type="region of interest" description="Disordered" evidence="1">
    <location>
        <begin position="25"/>
        <end position="105"/>
    </location>
</feature>
<sequence>MDGFAEMLSLQKIDRIDPNQCHRQIESALTEEEPRSGGDTRCASASAPAPAPAPAPATPPPAPPLPSPLSQRCPALPTRRRTALARRAAVLRPPAVQYREVGRKE</sequence>
<reference evidence="3" key="1">
    <citation type="journal article" date="2005" name="Nature">
        <title>The map-based sequence of the rice genome.</title>
        <authorList>
            <consortium name="International rice genome sequencing project (IRGSP)"/>
            <person name="Matsumoto T."/>
            <person name="Wu J."/>
            <person name="Kanamori H."/>
            <person name="Katayose Y."/>
            <person name="Fujisawa M."/>
            <person name="Namiki N."/>
            <person name="Mizuno H."/>
            <person name="Yamamoto K."/>
            <person name="Antonio B.A."/>
            <person name="Baba T."/>
            <person name="Sakata K."/>
            <person name="Nagamura Y."/>
            <person name="Aoki H."/>
            <person name="Arikawa K."/>
            <person name="Arita K."/>
            <person name="Bito T."/>
            <person name="Chiden Y."/>
            <person name="Fujitsuka N."/>
            <person name="Fukunaka R."/>
            <person name="Hamada M."/>
            <person name="Harada C."/>
            <person name="Hayashi A."/>
            <person name="Hijishita S."/>
            <person name="Honda M."/>
            <person name="Hosokawa S."/>
            <person name="Ichikawa Y."/>
            <person name="Idonuma A."/>
            <person name="Iijima M."/>
            <person name="Ikeda M."/>
            <person name="Ikeno M."/>
            <person name="Ito K."/>
            <person name="Ito S."/>
            <person name="Ito T."/>
            <person name="Ito Y."/>
            <person name="Ito Y."/>
            <person name="Iwabuchi A."/>
            <person name="Kamiya K."/>
            <person name="Karasawa W."/>
            <person name="Kurita K."/>
            <person name="Katagiri S."/>
            <person name="Kikuta A."/>
            <person name="Kobayashi H."/>
            <person name="Kobayashi N."/>
            <person name="Machita K."/>
            <person name="Maehara T."/>
            <person name="Masukawa M."/>
            <person name="Mizubayashi T."/>
            <person name="Mukai Y."/>
            <person name="Nagasaki H."/>
            <person name="Nagata Y."/>
            <person name="Naito S."/>
            <person name="Nakashima M."/>
            <person name="Nakama Y."/>
            <person name="Nakamichi Y."/>
            <person name="Nakamura M."/>
            <person name="Meguro A."/>
            <person name="Negishi M."/>
            <person name="Ohta I."/>
            <person name="Ohta T."/>
            <person name="Okamoto M."/>
            <person name="Ono N."/>
            <person name="Saji S."/>
            <person name="Sakaguchi M."/>
            <person name="Sakai K."/>
            <person name="Shibata M."/>
            <person name="Shimokawa T."/>
            <person name="Song J."/>
            <person name="Takazaki Y."/>
            <person name="Terasawa K."/>
            <person name="Tsugane M."/>
            <person name="Tsuji K."/>
            <person name="Ueda S."/>
            <person name="Waki K."/>
            <person name="Yamagata H."/>
            <person name="Yamamoto M."/>
            <person name="Yamamoto S."/>
            <person name="Yamane H."/>
            <person name="Yoshiki S."/>
            <person name="Yoshihara R."/>
            <person name="Yukawa K."/>
            <person name="Zhong H."/>
            <person name="Yano M."/>
            <person name="Yuan Q."/>
            <person name="Ouyang S."/>
            <person name="Liu J."/>
            <person name="Jones K.M."/>
            <person name="Gansberger K."/>
            <person name="Moffat K."/>
            <person name="Hill J."/>
            <person name="Bera J."/>
            <person name="Fadrosh D."/>
            <person name="Jin S."/>
            <person name="Johri S."/>
            <person name="Kim M."/>
            <person name="Overton L."/>
            <person name="Reardon M."/>
            <person name="Tsitrin T."/>
            <person name="Vuong H."/>
            <person name="Weaver B."/>
            <person name="Ciecko A."/>
            <person name="Tallon L."/>
            <person name="Jackson J."/>
            <person name="Pai G."/>
            <person name="Aken S.V."/>
            <person name="Utterback T."/>
            <person name="Reidmuller S."/>
            <person name="Feldblyum T."/>
            <person name="Hsiao J."/>
            <person name="Zismann V."/>
            <person name="Iobst S."/>
            <person name="de Vazeille A.R."/>
            <person name="Buell C.R."/>
            <person name="Ying K."/>
            <person name="Li Y."/>
            <person name="Lu T."/>
            <person name="Huang Y."/>
            <person name="Zhao Q."/>
            <person name="Feng Q."/>
            <person name="Zhang L."/>
            <person name="Zhu J."/>
            <person name="Weng Q."/>
            <person name="Mu J."/>
            <person name="Lu Y."/>
            <person name="Fan D."/>
            <person name="Liu Y."/>
            <person name="Guan J."/>
            <person name="Zhang Y."/>
            <person name="Yu S."/>
            <person name="Liu X."/>
            <person name="Zhang Y."/>
            <person name="Hong G."/>
            <person name="Han B."/>
            <person name="Choisne N."/>
            <person name="Demange N."/>
            <person name="Orjeda G."/>
            <person name="Samain S."/>
            <person name="Cattolico L."/>
            <person name="Pelletier E."/>
            <person name="Couloux A."/>
            <person name="Segurens B."/>
            <person name="Wincker P."/>
            <person name="D'Hont A."/>
            <person name="Scarpelli C."/>
            <person name="Weissenbach J."/>
            <person name="Salanoubat M."/>
            <person name="Quetier F."/>
            <person name="Yu Y."/>
            <person name="Kim H.R."/>
            <person name="Rambo T."/>
            <person name="Currie J."/>
            <person name="Collura K."/>
            <person name="Luo M."/>
            <person name="Yang T."/>
            <person name="Ammiraju J.S.S."/>
            <person name="Engler F."/>
            <person name="Soderlund C."/>
            <person name="Wing R.A."/>
            <person name="Palmer L.E."/>
            <person name="de la Bastide M."/>
            <person name="Spiegel L."/>
            <person name="Nascimento L."/>
            <person name="Zutavern T."/>
            <person name="O'Shaughnessy A."/>
            <person name="Dike S."/>
            <person name="Dedhia N."/>
            <person name="Preston R."/>
            <person name="Balija V."/>
            <person name="McCombie W.R."/>
            <person name="Chow T."/>
            <person name="Chen H."/>
            <person name="Chung M."/>
            <person name="Chen C."/>
            <person name="Shaw J."/>
            <person name="Wu H."/>
            <person name="Hsiao K."/>
            <person name="Chao Y."/>
            <person name="Chu M."/>
            <person name="Cheng C."/>
            <person name="Hour A."/>
            <person name="Lee P."/>
            <person name="Lin S."/>
            <person name="Lin Y."/>
            <person name="Liou J."/>
            <person name="Liu S."/>
            <person name="Hsing Y."/>
            <person name="Raghuvanshi S."/>
            <person name="Mohanty A."/>
            <person name="Bharti A.K."/>
            <person name="Gaur A."/>
            <person name="Gupta V."/>
            <person name="Kumar D."/>
            <person name="Ravi V."/>
            <person name="Vij S."/>
            <person name="Kapur A."/>
            <person name="Khurana P."/>
            <person name="Khurana P."/>
            <person name="Khurana J.P."/>
            <person name="Tyagi A.K."/>
            <person name="Gaikwad K."/>
            <person name="Singh A."/>
            <person name="Dalal V."/>
            <person name="Srivastava S."/>
            <person name="Dixit A."/>
            <person name="Pal A.K."/>
            <person name="Ghazi I.A."/>
            <person name="Yadav M."/>
            <person name="Pandit A."/>
            <person name="Bhargava A."/>
            <person name="Sureshbabu K."/>
            <person name="Batra K."/>
            <person name="Sharma T.R."/>
            <person name="Mohapatra T."/>
            <person name="Singh N.K."/>
            <person name="Messing J."/>
            <person name="Nelson A.B."/>
            <person name="Fuks G."/>
            <person name="Kavchok S."/>
            <person name="Keizer G."/>
            <person name="Linton E."/>
            <person name="Llaca V."/>
            <person name="Song R."/>
            <person name="Tanyolac B."/>
            <person name="Young S."/>
            <person name="Ho-Il K."/>
            <person name="Hahn J.H."/>
            <person name="Sangsakoo G."/>
            <person name="Vanavichit A."/>
            <person name="de Mattos Luiz.A.T."/>
            <person name="Zimmer P.D."/>
            <person name="Malone G."/>
            <person name="Dellagostin O."/>
            <person name="de Oliveira A.C."/>
            <person name="Bevan M."/>
            <person name="Bancroft I."/>
            <person name="Minx P."/>
            <person name="Cordum H."/>
            <person name="Wilson R."/>
            <person name="Cheng Z."/>
            <person name="Jin W."/>
            <person name="Jiang J."/>
            <person name="Leong S.A."/>
            <person name="Iwama H."/>
            <person name="Gojobori T."/>
            <person name="Itoh T."/>
            <person name="Niimura Y."/>
            <person name="Fujii Y."/>
            <person name="Habara T."/>
            <person name="Sakai H."/>
            <person name="Sato Y."/>
            <person name="Wilson G."/>
            <person name="Kumar K."/>
            <person name="McCouch S."/>
            <person name="Juretic N."/>
            <person name="Hoen D."/>
            <person name="Wright S."/>
            <person name="Bruskiewich R."/>
            <person name="Bureau T."/>
            <person name="Miyao A."/>
            <person name="Hirochika H."/>
            <person name="Nishikawa T."/>
            <person name="Kadowaki K."/>
            <person name="Sugiura M."/>
            <person name="Burr B."/>
            <person name="Sasaki T."/>
        </authorList>
    </citation>
    <scope>NUCLEOTIDE SEQUENCE [LARGE SCALE GENOMIC DNA]</scope>
    <source>
        <strain evidence="3">cv. Nipponbare</strain>
    </source>
</reference>
<organism evidence="2 3">
    <name type="scientific">Oryza sativa subsp. japonica</name>
    <name type="common">Rice</name>
    <dbReference type="NCBI Taxonomy" id="39947"/>
    <lineage>
        <taxon>Eukaryota</taxon>
        <taxon>Viridiplantae</taxon>
        <taxon>Streptophyta</taxon>
        <taxon>Embryophyta</taxon>
        <taxon>Tracheophyta</taxon>
        <taxon>Spermatophyta</taxon>
        <taxon>Magnoliopsida</taxon>
        <taxon>Liliopsida</taxon>
        <taxon>Poales</taxon>
        <taxon>Poaceae</taxon>
        <taxon>BOP clade</taxon>
        <taxon>Oryzoideae</taxon>
        <taxon>Oryzeae</taxon>
        <taxon>Oryzinae</taxon>
        <taxon>Oryza</taxon>
        <taxon>Oryza sativa</taxon>
    </lineage>
</organism>
<feature type="compositionally biased region" description="Low complexity" evidence="1">
    <location>
        <begin position="68"/>
        <end position="77"/>
    </location>
</feature>
<evidence type="ECO:0000256" key="1">
    <source>
        <dbReference type="SAM" id="MobiDB-lite"/>
    </source>
</evidence>
<dbReference type="AlphaFoldDB" id="Q69LN5"/>
<accession>Q69LN5</accession>
<protein>
    <submittedName>
        <fullName evidence="2">Uncharacterized protein</fullName>
    </submittedName>
</protein>
<feature type="compositionally biased region" description="Pro residues" evidence="1">
    <location>
        <begin position="49"/>
        <end position="67"/>
    </location>
</feature>
<reference evidence="3" key="2">
    <citation type="journal article" date="2008" name="Nucleic Acids Res.">
        <title>The rice annotation project database (RAP-DB): 2008 update.</title>
        <authorList>
            <consortium name="The rice annotation project (RAP)"/>
        </authorList>
    </citation>
    <scope>GENOME REANNOTATION</scope>
    <source>
        <strain evidence="3">cv. Nipponbare</strain>
    </source>
</reference>